<evidence type="ECO:0000256" key="1">
    <source>
        <dbReference type="ARBA" id="ARBA00004141"/>
    </source>
</evidence>
<keyword evidence="9" id="KW-1185">Reference proteome</keyword>
<dbReference type="PROSITE" id="PS50850">
    <property type="entry name" value="MFS"/>
    <property type="match status" value="1"/>
</dbReference>
<evidence type="ECO:0000256" key="3">
    <source>
        <dbReference type="ARBA" id="ARBA00022989"/>
    </source>
</evidence>
<feature type="transmembrane region" description="Helical" evidence="6">
    <location>
        <begin position="166"/>
        <end position="191"/>
    </location>
</feature>
<feature type="transmembrane region" description="Helical" evidence="6">
    <location>
        <begin position="129"/>
        <end position="154"/>
    </location>
</feature>
<feature type="transmembrane region" description="Helical" evidence="6">
    <location>
        <begin position="296"/>
        <end position="315"/>
    </location>
</feature>
<reference evidence="8" key="1">
    <citation type="submission" date="2021-03" db="EMBL/GenBank/DDBJ databases">
        <title>Revisited historic fungal species revealed as producer of novel bioactive compounds through whole genome sequencing and comparative genomics.</title>
        <authorList>
            <person name="Vignolle G.A."/>
            <person name="Hochenegger N."/>
            <person name="Mach R.L."/>
            <person name="Mach-Aigner A.R."/>
            <person name="Javad Rahimi M."/>
            <person name="Salim K.A."/>
            <person name="Chan C.M."/>
            <person name="Lim L.B.L."/>
            <person name="Cai F."/>
            <person name="Druzhinina I.S."/>
            <person name="U'Ren J.M."/>
            <person name="Derntl C."/>
        </authorList>
    </citation>
    <scope>NUCLEOTIDE SEQUENCE</scope>
    <source>
        <strain evidence="8">TUCIM 5799</strain>
    </source>
</reference>
<dbReference type="GO" id="GO:0005886">
    <property type="term" value="C:plasma membrane"/>
    <property type="evidence" value="ECO:0007669"/>
    <property type="project" value="TreeGrafter"/>
</dbReference>
<feature type="transmembrane region" description="Helical" evidence="6">
    <location>
        <begin position="105"/>
        <end position="123"/>
    </location>
</feature>
<dbReference type="InterPro" id="IPR011701">
    <property type="entry name" value="MFS"/>
</dbReference>
<keyword evidence="4 6" id="KW-0472">Membrane</keyword>
<keyword evidence="2 6" id="KW-0812">Transmembrane</keyword>
<comment type="caution">
    <text evidence="8">The sequence shown here is derived from an EMBL/GenBank/DDBJ whole genome shotgun (WGS) entry which is preliminary data.</text>
</comment>
<evidence type="ECO:0000256" key="5">
    <source>
        <dbReference type="SAM" id="MobiDB-lite"/>
    </source>
</evidence>
<dbReference type="Gene3D" id="1.20.1250.20">
    <property type="entry name" value="MFS general substrate transporter like domains"/>
    <property type="match status" value="1"/>
</dbReference>
<sequence>MANLITQNGSSDLEEESVAESPEQLAPYSILSPGRKRALVYILAYLSLASSLTATIYFPLIDMLAELYETSIQNINLTITVYVVVQGISPSFWTPLAETLGRRPVFLLTFSLYTIASLGLAVSTPTRSYLALIILRGLQSAGGAVVLALAYAVVADVIVHAERGKYLGPMLAAANLGPCFGPIIGGGAILSTGNPAWCFWALFIFGMSALALIGFCLPETLRSIVGNGSIPTQGVWSTWSHLVGKDLVRLCNRHDTSTQAETTSSDLGTHPVGGTEIKCGKGTWSLPNPISSIRCIFYWDTFIILWLAASPYALWYAVQSSIPLIYGTRYGFNHLYVGLCYLAGGGGVIIGALSAGRLMDWNYRHVARSHDLPVDKTRAGDLARFPIELARSRGSVLILSLSTLVTIGWAWSFEKHVHPAVPLVLQAYLGWKVTVLHQFYSALIVDVFPLKTAPAAAANNITRCTLSAVAVAILEPLAAVMGRVWVFTMFGLIDGIGCIALVLILRRWGKGWRDRRHTASNEKP</sequence>
<feature type="transmembrane region" description="Helical" evidence="6">
    <location>
        <begin position="72"/>
        <end position="93"/>
    </location>
</feature>
<dbReference type="Pfam" id="PF07690">
    <property type="entry name" value="MFS_1"/>
    <property type="match status" value="1"/>
</dbReference>
<evidence type="ECO:0000256" key="2">
    <source>
        <dbReference type="ARBA" id="ARBA00022692"/>
    </source>
</evidence>
<feature type="transmembrane region" description="Helical" evidence="6">
    <location>
        <begin position="335"/>
        <end position="355"/>
    </location>
</feature>
<keyword evidence="3 6" id="KW-1133">Transmembrane helix</keyword>
<feature type="region of interest" description="Disordered" evidence="5">
    <location>
        <begin position="1"/>
        <end position="20"/>
    </location>
</feature>
<gene>
    <name evidence="8" type="ORF">JX265_009758</name>
</gene>
<dbReference type="InterPro" id="IPR020846">
    <property type="entry name" value="MFS_dom"/>
</dbReference>
<dbReference type="PANTHER" id="PTHR23502">
    <property type="entry name" value="MAJOR FACILITATOR SUPERFAMILY"/>
    <property type="match status" value="1"/>
</dbReference>
<dbReference type="AlphaFoldDB" id="A0A9Q0AMD4"/>
<dbReference type="EMBL" id="JAFIMR010000030">
    <property type="protein sequence ID" value="KAI1861139.1"/>
    <property type="molecule type" value="Genomic_DNA"/>
</dbReference>
<feature type="transmembrane region" description="Helical" evidence="6">
    <location>
        <begin position="484"/>
        <end position="505"/>
    </location>
</feature>
<comment type="subcellular location">
    <subcellularLocation>
        <location evidence="1">Membrane</location>
        <topology evidence="1">Multi-pass membrane protein</topology>
    </subcellularLocation>
</comment>
<evidence type="ECO:0000313" key="8">
    <source>
        <dbReference type="EMBL" id="KAI1861139.1"/>
    </source>
</evidence>
<accession>A0A9Q0AMD4</accession>
<dbReference type="Proteomes" id="UP000829685">
    <property type="component" value="Unassembled WGS sequence"/>
</dbReference>
<evidence type="ECO:0000256" key="4">
    <source>
        <dbReference type="ARBA" id="ARBA00023136"/>
    </source>
</evidence>
<feature type="transmembrane region" description="Helical" evidence="6">
    <location>
        <begin position="394"/>
        <end position="413"/>
    </location>
</feature>
<feature type="transmembrane region" description="Helical" evidence="6">
    <location>
        <begin position="38"/>
        <end position="60"/>
    </location>
</feature>
<dbReference type="InterPro" id="IPR036259">
    <property type="entry name" value="MFS_trans_sf"/>
</dbReference>
<feature type="compositionally biased region" description="Polar residues" evidence="5">
    <location>
        <begin position="1"/>
        <end position="11"/>
    </location>
</feature>
<evidence type="ECO:0000313" key="9">
    <source>
        <dbReference type="Proteomes" id="UP000829685"/>
    </source>
</evidence>
<organism evidence="8 9">
    <name type="scientific">Neoarthrinium moseri</name>
    <dbReference type="NCBI Taxonomy" id="1658444"/>
    <lineage>
        <taxon>Eukaryota</taxon>
        <taxon>Fungi</taxon>
        <taxon>Dikarya</taxon>
        <taxon>Ascomycota</taxon>
        <taxon>Pezizomycotina</taxon>
        <taxon>Sordariomycetes</taxon>
        <taxon>Xylariomycetidae</taxon>
        <taxon>Amphisphaeriales</taxon>
        <taxon>Apiosporaceae</taxon>
        <taxon>Neoarthrinium</taxon>
    </lineage>
</organism>
<dbReference type="GO" id="GO:0022857">
    <property type="term" value="F:transmembrane transporter activity"/>
    <property type="evidence" value="ECO:0007669"/>
    <property type="project" value="InterPro"/>
</dbReference>
<dbReference type="SUPFAM" id="SSF103473">
    <property type="entry name" value="MFS general substrate transporter"/>
    <property type="match status" value="1"/>
</dbReference>
<proteinExistence type="predicted"/>
<evidence type="ECO:0000259" key="7">
    <source>
        <dbReference type="PROSITE" id="PS50850"/>
    </source>
</evidence>
<name>A0A9Q0AMD4_9PEZI</name>
<dbReference type="PANTHER" id="PTHR23502:SF151">
    <property type="entry name" value="MAJOR FACILITATOR SUPERFAMILY (MFS) PROFILE DOMAIN-CONTAINING PROTEIN"/>
    <property type="match status" value="1"/>
</dbReference>
<protein>
    <recommendedName>
        <fullName evidence="7">Major facilitator superfamily (MFS) profile domain-containing protein</fullName>
    </recommendedName>
</protein>
<feature type="domain" description="Major facilitator superfamily (MFS) profile" evidence="7">
    <location>
        <begin position="39"/>
        <end position="509"/>
    </location>
</feature>
<feature type="transmembrane region" description="Helical" evidence="6">
    <location>
        <begin position="197"/>
        <end position="217"/>
    </location>
</feature>
<evidence type="ECO:0000256" key="6">
    <source>
        <dbReference type="SAM" id="Phobius"/>
    </source>
</evidence>